<evidence type="ECO:0000313" key="1">
    <source>
        <dbReference type="EMBL" id="KAK6311521.1"/>
    </source>
</evidence>
<dbReference type="EMBL" id="JAGTTL010000015">
    <property type="protein sequence ID" value="KAK6311521.1"/>
    <property type="molecule type" value="Genomic_DNA"/>
</dbReference>
<protein>
    <submittedName>
        <fullName evidence="1">Uncharacterized protein</fullName>
    </submittedName>
</protein>
<dbReference type="Proteomes" id="UP001356427">
    <property type="component" value="Unassembled WGS sequence"/>
</dbReference>
<gene>
    <name evidence="1" type="ORF">J4Q44_G00171850</name>
</gene>
<evidence type="ECO:0000313" key="2">
    <source>
        <dbReference type="Proteomes" id="UP001356427"/>
    </source>
</evidence>
<keyword evidence="2" id="KW-1185">Reference proteome</keyword>
<dbReference type="AlphaFoldDB" id="A0AAN8M3R6"/>
<name>A0AAN8M3R6_9TELE</name>
<accession>A0AAN8M3R6</accession>
<organism evidence="1 2">
    <name type="scientific">Coregonus suidteri</name>
    <dbReference type="NCBI Taxonomy" id="861788"/>
    <lineage>
        <taxon>Eukaryota</taxon>
        <taxon>Metazoa</taxon>
        <taxon>Chordata</taxon>
        <taxon>Craniata</taxon>
        <taxon>Vertebrata</taxon>
        <taxon>Euteleostomi</taxon>
        <taxon>Actinopterygii</taxon>
        <taxon>Neopterygii</taxon>
        <taxon>Teleostei</taxon>
        <taxon>Protacanthopterygii</taxon>
        <taxon>Salmoniformes</taxon>
        <taxon>Salmonidae</taxon>
        <taxon>Coregoninae</taxon>
        <taxon>Coregonus</taxon>
    </lineage>
</organism>
<reference evidence="1 2" key="1">
    <citation type="submission" date="2021-04" db="EMBL/GenBank/DDBJ databases">
        <authorList>
            <person name="De Guttry C."/>
            <person name="Zahm M."/>
            <person name="Klopp C."/>
            <person name="Cabau C."/>
            <person name="Louis A."/>
            <person name="Berthelot C."/>
            <person name="Parey E."/>
            <person name="Roest Crollius H."/>
            <person name="Montfort J."/>
            <person name="Robinson-Rechavi M."/>
            <person name="Bucao C."/>
            <person name="Bouchez O."/>
            <person name="Gislard M."/>
            <person name="Lluch J."/>
            <person name="Milhes M."/>
            <person name="Lampietro C."/>
            <person name="Lopez Roques C."/>
            <person name="Donnadieu C."/>
            <person name="Braasch I."/>
            <person name="Desvignes T."/>
            <person name="Postlethwait J."/>
            <person name="Bobe J."/>
            <person name="Wedekind C."/>
            <person name="Guiguen Y."/>
        </authorList>
    </citation>
    <scope>NUCLEOTIDE SEQUENCE [LARGE SCALE GENOMIC DNA]</scope>
    <source>
        <strain evidence="1">Cs_M1</strain>
        <tissue evidence="1">Blood</tissue>
    </source>
</reference>
<sequence length="109" mass="12116">MVFGLQAHNDERPEPCESLNVLHHVPGDLGVAGSLAGRSIGPVTERLLDRIPELTRQKSVALPLSKAVKPTVPRPPLTWMLIKAAPRTSLIKRGWVKCRRHISVEYIQL</sequence>
<comment type="caution">
    <text evidence="1">The sequence shown here is derived from an EMBL/GenBank/DDBJ whole genome shotgun (WGS) entry which is preliminary data.</text>
</comment>
<proteinExistence type="predicted"/>